<organism evidence="2">
    <name type="scientific">Rhizophora mucronata</name>
    <name type="common">Asiatic mangrove</name>
    <dbReference type="NCBI Taxonomy" id="61149"/>
    <lineage>
        <taxon>Eukaryota</taxon>
        <taxon>Viridiplantae</taxon>
        <taxon>Streptophyta</taxon>
        <taxon>Embryophyta</taxon>
        <taxon>Tracheophyta</taxon>
        <taxon>Spermatophyta</taxon>
        <taxon>Magnoliopsida</taxon>
        <taxon>eudicotyledons</taxon>
        <taxon>Gunneridae</taxon>
        <taxon>Pentapetalae</taxon>
        <taxon>rosids</taxon>
        <taxon>fabids</taxon>
        <taxon>Malpighiales</taxon>
        <taxon>Rhizophoraceae</taxon>
        <taxon>Rhizophora</taxon>
    </lineage>
</organism>
<keyword evidence="1" id="KW-0732">Signal</keyword>
<feature type="signal peptide" evidence="1">
    <location>
        <begin position="1"/>
        <end position="20"/>
    </location>
</feature>
<protein>
    <submittedName>
        <fullName evidence="2">Uncharacterized protein</fullName>
    </submittedName>
</protein>
<dbReference type="AlphaFoldDB" id="A0A2P2PR08"/>
<accession>A0A2P2PR08</accession>
<sequence length="32" mass="3905">MFLCYLYLWLLLTLCKEAHAVKLKFVLTFFHV</sequence>
<name>A0A2P2PR08_RHIMU</name>
<evidence type="ECO:0000256" key="1">
    <source>
        <dbReference type="SAM" id="SignalP"/>
    </source>
</evidence>
<dbReference type="EMBL" id="GGEC01076647">
    <property type="protein sequence ID" value="MBX57131.1"/>
    <property type="molecule type" value="Transcribed_RNA"/>
</dbReference>
<evidence type="ECO:0000313" key="2">
    <source>
        <dbReference type="EMBL" id="MBX57131.1"/>
    </source>
</evidence>
<reference evidence="2" key="1">
    <citation type="submission" date="2018-02" db="EMBL/GenBank/DDBJ databases">
        <title>Rhizophora mucronata_Transcriptome.</title>
        <authorList>
            <person name="Meera S.P."/>
            <person name="Sreeshan A."/>
            <person name="Augustine A."/>
        </authorList>
    </citation>
    <scope>NUCLEOTIDE SEQUENCE</scope>
    <source>
        <tissue evidence="2">Leaf</tissue>
    </source>
</reference>
<feature type="chain" id="PRO_5015164993" evidence="1">
    <location>
        <begin position="21"/>
        <end position="32"/>
    </location>
</feature>
<proteinExistence type="predicted"/>